<name>A0A9P7W4U2_9AGAR</name>
<dbReference type="GO" id="GO:0016787">
    <property type="term" value="F:hydrolase activity"/>
    <property type="evidence" value="ECO:0007669"/>
    <property type="project" value="UniProtKB-KW"/>
</dbReference>
<dbReference type="PANTHER" id="PTHR48081">
    <property type="entry name" value="AB HYDROLASE SUPERFAMILY PROTEIN C4A8.06C"/>
    <property type="match status" value="1"/>
</dbReference>
<organism evidence="3 4">
    <name type="scientific">Guyanagaster necrorhizus</name>
    <dbReference type="NCBI Taxonomy" id="856835"/>
    <lineage>
        <taxon>Eukaryota</taxon>
        <taxon>Fungi</taxon>
        <taxon>Dikarya</taxon>
        <taxon>Basidiomycota</taxon>
        <taxon>Agaricomycotina</taxon>
        <taxon>Agaricomycetes</taxon>
        <taxon>Agaricomycetidae</taxon>
        <taxon>Agaricales</taxon>
        <taxon>Marasmiineae</taxon>
        <taxon>Physalacriaceae</taxon>
        <taxon>Guyanagaster</taxon>
    </lineage>
</organism>
<keyword evidence="1" id="KW-0378">Hydrolase</keyword>
<reference evidence="3" key="1">
    <citation type="submission" date="2020-11" db="EMBL/GenBank/DDBJ databases">
        <title>Adaptations for nitrogen fixation in a non-lichenized fungal sporocarp promotes dispersal by wood-feeding termites.</title>
        <authorList>
            <consortium name="DOE Joint Genome Institute"/>
            <person name="Koch R.A."/>
            <person name="Yoon G."/>
            <person name="Arayal U."/>
            <person name="Lail K."/>
            <person name="Amirebrahimi M."/>
            <person name="Labutti K."/>
            <person name="Lipzen A."/>
            <person name="Riley R."/>
            <person name="Barry K."/>
            <person name="Henrissat B."/>
            <person name="Grigoriev I.V."/>
            <person name="Herr J.R."/>
            <person name="Aime M.C."/>
        </authorList>
    </citation>
    <scope>NUCLEOTIDE SEQUENCE</scope>
    <source>
        <strain evidence="3">MCA 3950</strain>
    </source>
</reference>
<evidence type="ECO:0000313" key="4">
    <source>
        <dbReference type="Proteomes" id="UP000812287"/>
    </source>
</evidence>
<sequence length="288" mass="32464">MIVERSSNISYTPTNDDPFRQFDLYFSRRNGGPFPLICFVHGGAWRSEDKSDHSVLAERMVEFTGFPAILPNYRLTPKESTDGSQFQHPGHAEDILQLLDFLMTWEGPTAVGRVYDPQNIYLMGHSCGAHMLASIFLDSSLISPSISLSPQILKSVRCIIMSEGIYDIDTLIARFPSYRTWFIEAAFGDKPSYSEYSVTRLALRTKLIRWLVIHSQGDTLVDTAQSEIMYKHLRELYGTSADCFVTMDVDQLHADHNAILEEEVFVELVGDFILKDCSSTSLNGGAIQ</sequence>
<comment type="caution">
    <text evidence="3">The sequence shown here is derived from an EMBL/GenBank/DDBJ whole genome shotgun (WGS) entry which is preliminary data.</text>
</comment>
<dbReference type="GeneID" id="66106217"/>
<accession>A0A9P7W4U2</accession>
<dbReference type="EMBL" id="MU250523">
    <property type="protein sequence ID" value="KAG7452604.1"/>
    <property type="molecule type" value="Genomic_DNA"/>
</dbReference>
<evidence type="ECO:0000313" key="3">
    <source>
        <dbReference type="EMBL" id="KAG7452604.1"/>
    </source>
</evidence>
<protein>
    <submittedName>
        <fullName evidence="3">Alpha/beta-hydrolase</fullName>
    </submittedName>
</protein>
<dbReference type="Proteomes" id="UP000812287">
    <property type="component" value="Unassembled WGS sequence"/>
</dbReference>
<proteinExistence type="predicted"/>
<evidence type="ECO:0000259" key="2">
    <source>
        <dbReference type="Pfam" id="PF20434"/>
    </source>
</evidence>
<dbReference type="InterPro" id="IPR050300">
    <property type="entry name" value="GDXG_lipolytic_enzyme"/>
</dbReference>
<dbReference type="AlphaFoldDB" id="A0A9P7W4U2"/>
<dbReference type="Pfam" id="PF20434">
    <property type="entry name" value="BD-FAE"/>
    <property type="match status" value="1"/>
</dbReference>
<feature type="domain" description="BD-FAE-like" evidence="2">
    <location>
        <begin position="23"/>
        <end position="233"/>
    </location>
</feature>
<dbReference type="SUPFAM" id="SSF53474">
    <property type="entry name" value="alpha/beta-Hydrolases"/>
    <property type="match status" value="1"/>
</dbReference>
<dbReference type="RefSeq" id="XP_043046104.1">
    <property type="nucleotide sequence ID" value="XM_043183920.1"/>
</dbReference>
<dbReference type="InterPro" id="IPR029058">
    <property type="entry name" value="AB_hydrolase_fold"/>
</dbReference>
<dbReference type="InterPro" id="IPR049492">
    <property type="entry name" value="BD-FAE-like_dom"/>
</dbReference>
<gene>
    <name evidence="3" type="ORF">BT62DRAFT_915071</name>
</gene>
<evidence type="ECO:0000256" key="1">
    <source>
        <dbReference type="ARBA" id="ARBA00022801"/>
    </source>
</evidence>
<keyword evidence="4" id="KW-1185">Reference proteome</keyword>
<dbReference type="PANTHER" id="PTHR48081:SF33">
    <property type="entry name" value="KYNURENINE FORMAMIDASE"/>
    <property type="match status" value="1"/>
</dbReference>
<dbReference type="Gene3D" id="3.40.50.1820">
    <property type="entry name" value="alpha/beta hydrolase"/>
    <property type="match status" value="1"/>
</dbReference>
<dbReference type="OrthoDB" id="6495301at2759"/>